<dbReference type="Gene3D" id="3.40.630.30">
    <property type="match status" value="1"/>
</dbReference>
<keyword evidence="1" id="KW-0808">Transferase</keyword>
<evidence type="ECO:0000259" key="3">
    <source>
        <dbReference type="PROSITE" id="PS51186"/>
    </source>
</evidence>
<dbReference type="Proteomes" id="UP000664369">
    <property type="component" value="Unassembled WGS sequence"/>
</dbReference>
<evidence type="ECO:0000256" key="1">
    <source>
        <dbReference type="ARBA" id="ARBA00022679"/>
    </source>
</evidence>
<protein>
    <submittedName>
        <fullName evidence="4">GNAT family N-acetyltransferase</fullName>
    </submittedName>
</protein>
<dbReference type="InterPro" id="IPR016181">
    <property type="entry name" value="Acyl_CoA_acyltransferase"/>
</dbReference>
<dbReference type="InterPro" id="IPR000182">
    <property type="entry name" value="GNAT_dom"/>
</dbReference>
<evidence type="ECO:0000313" key="4">
    <source>
        <dbReference type="EMBL" id="MBO2009488.1"/>
    </source>
</evidence>
<dbReference type="Pfam" id="PF00583">
    <property type="entry name" value="Acetyltransf_1"/>
    <property type="match status" value="1"/>
</dbReference>
<feature type="domain" description="N-acetyltransferase" evidence="3">
    <location>
        <begin position="1"/>
        <end position="142"/>
    </location>
</feature>
<reference evidence="4 5" key="1">
    <citation type="submission" date="2021-03" db="EMBL/GenBank/DDBJ databases">
        <authorList>
            <person name="Kim M.K."/>
        </authorList>
    </citation>
    <scope>NUCLEOTIDE SEQUENCE [LARGE SCALE GENOMIC DNA]</scope>
    <source>
        <strain evidence="4 5">BT442</strain>
    </source>
</reference>
<dbReference type="PROSITE" id="PS51186">
    <property type="entry name" value="GNAT"/>
    <property type="match status" value="1"/>
</dbReference>
<sequence>MLIRKAQIADIPLMTEIRLAVRENVLNNPALVTYDDYVDYLTRRGQGWVAEENGRMAGFAIADLQDHSIWALFVHPEYDCRGIGRALHDAMLAWYFAQTTEPVWLSTAPGTRAEGFYRHAGWQETGRTKSGEVRFEMSLTGWMPTNRPDYFSGADVEE</sequence>
<dbReference type="RefSeq" id="WP_208175120.1">
    <property type="nucleotide sequence ID" value="NZ_JAGETZ010000004.1"/>
</dbReference>
<name>A0ABS3QET6_9BACT</name>
<keyword evidence="2" id="KW-0012">Acyltransferase</keyword>
<evidence type="ECO:0000256" key="2">
    <source>
        <dbReference type="ARBA" id="ARBA00023315"/>
    </source>
</evidence>
<dbReference type="PANTHER" id="PTHR43877">
    <property type="entry name" value="AMINOALKYLPHOSPHONATE N-ACETYLTRANSFERASE-RELATED-RELATED"/>
    <property type="match status" value="1"/>
</dbReference>
<dbReference type="InterPro" id="IPR050832">
    <property type="entry name" value="Bact_Acetyltransf"/>
</dbReference>
<proteinExistence type="predicted"/>
<accession>A0ABS3QET6</accession>
<gene>
    <name evidence="4" type="ORF">J4E00_10535</name>
</gene>
<organism evidence="4 5">
    <name type="scientific">Hymenobacter negativus</name>
    <dbReference type="NCBI Taxonomy" id="2795026"/>
    <lineage>
        <taxon>Bacteria</taxon>
        <taxon>Pseudomonadati</taxon>
        <taxon>Bacteroidota</taxon>
        <taxon>Cytophagia</taxon>
        <taxon>Cytophagales</taxon>
        <taxon>Hymenobacteraceae</taxon>
        <taxon>Hymenobacter</taxon>
    </lineage>
</organism>
<dbReference type="EMBL" id="JAGETZ010000004">
    <property type="protein sequence ID" value="MBO2009488.1"/>
    <property type="molecule type" value="Genomic_DNA"/>
</dbReference>
<keyword evidence="5" id="KW-1185">Reference proteome</keyword>
<dbReference type="CDD" id="cd04301">
    <property type="entry name" value="NAT_SF"/>
    <property type="match status" value="1"/>
</dbReference>
<evidence type="ECO:0000313" key="5">
    <source>
        <dbReference type="Proteomes" id="UP000664369"/>
    </source>
</evidence>
<comment type="caution">
    <text evidence="4">The sequence shown here is derived from an EMBL/GenBank/DDBJ whole genome shotgun (WGS) entry which is preliminary data.</text>
</comment>
<dbReference type="SUPFAM" id="SSF55729">
    <property type="entry name" value="Acyl-CoA N-acyltransferases (Nat)"/>
    <property type="match status" value="1"/>
</dbReference>